<protein>
    <submittedName>
        <fullName evidence="1">Uncharacterized protein</fullName>
    </submittedName>
</protein>
<evidence type="ECO:0000313" key="1">
    <source>
        <dbReference type="EMBL" id="JAH45763.1"/>
    </source>
</evidence>
<accession>A0A0E9SZ48</accession>
<reference evidence="1" key="2">
    <citation type="journal article" date="2015" name="Fish Shellfish Immunol.">
        <title>Early steps in the European eel (Anguilla anguilla)-Vibrio vulnificus interaction in the gills: Role of the RtxA13 toxin.</title>
        <authorList>
            <person name="Callol A."/>
            <person name="Pajuelo D."/>
            <person name="Ebbesson L."/>
            <person name="Teles M."/>
            <person name="MacKenzie S."/>
            <person name="Amaro C."/>
        </authorList>
    </citation>
    <scope>NUCLEOTIDE SEQUENCE</scope>
</reference>
<reference evidence="1" key="1">
    <citation type="submission" date="2014-11" db="EMBL/GenBank/DDBJ databases">
        <authorList>
            <person name="Amaro Gonzalez C."/>
        </authorList>
    </citation>
    <scope>NUCLEOTIDE SEQUENCE</scope>
</reference>
<organism evidence="1">
    <name type="scientific">Anguilla anguilla</name>
    <name type="common">European freshwater eel</name>
    <name type="synonym">Muraena anguilla</name>
    <dbReference type="NCBI Taxonomy" id="7936"/>
    <lineage>
        <taxon>Eukaryota</taxon>
        <taxon>Metazoa</taxon>
        <taxon>Chordata</taxon>
        <taxon>Craniata</taxon>
        <taxon>Vertebrata</taxon>
        <taxon>Euteleostomi</taxon>
        <taxon>Actinopterygii</taxon>
        <taxon>Neopterygii</taxon>
        <taxon>Teleostei</taxon>
        <taxon>Anguilliformes</taxon>
        <taxon>Anguillidae</taxon>
        <taxon>Anguilla</taxon>
    </lineage>
</organism>
<dbReference type="AlphaFoldDB" id="A0A0E9SZ48"/>
<dbReference type="EMBL" id="GBXM01062814">
    <property type="protein sequence ID" value="JAH45763.1"/>
    <property type="molecule type" value="Transcribed_RNA"/>
</dbReference>
<sequence>MRADSGTTECISQDNIQLHIQMQRPLCTHLYHSLPTALPSSHSHPHVSQKSRASQVIMLICYQMECCAVTEGKKKKEKK</sequence>
<proteinExistence type="predicted"/>
<name>A0A0E9SZ48_ANGAN</name>